<keyword evidence="4" id="KW-1003">Cell membrane</keyword>
<dbReference type="STRING" id="442562.Rumeso_00757"/>
<evidence type="ECO:0000256" key="9">
    <source>
        <dbReference type="ARBA" id="ARBA00022989"/>
    </source>
</evidence>
<reference evidence="15 16" key="1">
    <citation type="submission" date="2013-02" db="EMBL/GenBank/DDBJ databases">
        <authorList>
            <person name="Fiebig A."/>
            <person name="Goeker M."/>
            <person name="Klenk H.-P.P."/>
        </authorList>
    </citation>
    <scope>NUCLEOTIDE SEQUENCE [LARGE SCALE GENOMIC DNA]</scope>
    <source>
        <strain evidence="15 16">DSM 19309</strain>
    </source>
</reference>
<keyword evidence="3" id="KW-0813">Transport</keyword>
<evidence type="ECO:0000313" key="15">
    <source>
        <dbReference type="EMBL" id="EYD77591.1"/>
    </source>
</evidence>
<dbReference type="HOGENOM" id="CLU_095321_2_1_5"/>
<keyword evidence="8" id="KW-0249">Electron transport</keyword>
<dbReference type="PANTHER" id="PTHR30529:SF1">
    <property type="entry name" value="CYTOCHROME B561 HOMOLOG 2"/>
    <property type="match status" value="1"/>
</dbReference>
<feature type="domain" description="Cytochrome b561 bacterial/Ni-hydrogenase" evidence="14">
    <location>
        <begin position="19"/>
        <end position="172"/>
    </location>
</feature>
<evidence type="ECO:0000256" key="6">
    <source>
        <dbReference type="ARBA" id="ARBA00022692"/>
    </source>
</evidence>
<evidence type="ECO:0000256" key="10">
    <source>
        <dbReference type="ARBA" id="ARBA00023004"/>
    </source>
</evidence>
<dbReference type="Proteomes" id="UP000019666">
    <property type="component" value="Unassembled WGS sequence"/>
</dbReference>
<feature type="transmembrane region" description="Helical" evidence="13">
    <location>
        <begin position="21"/>
        <end position="40"/>
    </location>
</feature>
<evidence type="ECO:0000256" key="3">
    <source>
        <dbReference type="ARBA" id="ARBA00022448"/>
    </source>
</evidence>
<dbReference type="InterPro" id="IPR016174">
    <property type="entry name" value="Di-haem_cyt_TM"/>
</dbReference>
<keyword evidence="11 13" id="KW-0472">Membrane</keyword>
<dbReference type="GO" id="GO:0005886">
    <property type="term" value="C:plasma membrane"/>
    <property type="evidence" value="ECO:0007669"/>
    <property type="project" value="UniProtKB-SubCell"/>
</dbReference>
<evidence type="ECO:0000313" key="16">
    <source>
        <dbReference type="Proteomes" id="UP000019666"/>
    </source>
</evidence>
<evidence type="ECO:0000259" key="14">
    <source>
        <dbReference type="Pfam" id="PF01292"/>
    </source>
</evidence>
<dbReference type="InterPro" id="IPR011577">
    <property type="entry name" value="Cyt_b561_bac/Ni-Hgenase"/>
</dbReference>
<evidence type="ECO:0000256" key="8">
    <source>
        <dbReference type="ARBA" id="ARBA00022982"/>
    </source>
</evidence>
<sequence length="177" mass="19420">MTTTPTSPTERAAHARHGYSSTQIAVHWLVAALVIVNWLLGDGMSDVFRAVEEGQAVNNIGPAYIHIAIGVTVLLLMLFRLMARIRRPVQTDPDDPHRILAVLGAINHWAFYALLILIPVGGAIAWFGRSEEAGDLHELLVNVTLVLVLIHVAAALFHQFVLRDGLIRRMLRPTGGT</sequence>
<evidence type="ECO:0000256" key="1">
    <source>
        <dbReference type="ARBA" id="ARBA00001970"/>
    </source>
</evidence>
<dbReference type="GO" id="GO:0046872">
    <property type="term" value="F:metal ion binding"/>
    <property type="evidence" value="ECO:0007669"/>
    <property type="project" value="UniProtKB-KW"/>
</dbReference>
<dbReference type="RefSeq" id="WP_051521410.1">
    <property type="nucleotide sequence ID" value="NZ_KK088593.1"/>
</dbReference>
<feature type="transmembrane region" description="Helical" evidence="13">
    <location>
        <begin position="100"/>
        <end position="127"/>
    </location>
</feature>
<evidence type="ECO:0000256" key="12">
    <source>
        <dbReference type="ARBA" id="ARBA00037975"/>
    </source>
</evidence>
<proteinExistence type="inferred from homology"/>
<name>A0A017HT98_9RHOB</name>
<keyword evidence="5" id="KW-0349">Heme</keyword>
<comment type="caution">
    <text evidence="15">The sequence shown here is derived from an EMBL/GenBank/DDBJ whole genome shotgun (WGS) entry which is preliminary data.</text>
</comment>
<dbReference type="GO" id="GO:0009055">
    <property type="term" value="F:electron transfer activity"/>
    <property type="evidence" value="ECO:0007669"/>
    <property type="project" value="InterPro"/>
</dbReference>
<dbReference type="GO" id="GO:0020037">
    <property type="term" value="F:heme binding"/>
    <property type="evidence" value="ECO:0007669"/>
    <property type="project" value="TreeGrafter"/>
</dbReference>
<dbReference type="Pfam" id="PF01292">
    <property type="entry name" value="Ni_hydr_CYTB"/>
    <property type="match status" value="1"/>
</dbReference>
<dbReference type="OrthoDB" id="8156287at2"/>
<evidence type="ECO:0000256" key="11">
    <source>
        <dbReference type="ARBA" id="ARBA00023136"/>
    </source>
</evidence>
<evidence type="ECO:0000256" key="2">
    <source>
        <dbReference type="ARBA" id="ARBA00004651"/>
    </source>
</evidence>
<dbReference type="GO" id="GO:0022904">
    <property type="term" value="P:respiratory electron transport chain"/>
    <property type="evidence" value="ECO:0007669"/>
    <property type="project" value="InterPro"/>
</dbReference>
<comment type="cofactor">
    <cofactor evidence="1">
        <name>heme b</name>
        <dbReference type="ChEBI" id="CHEBI:60344"/>
    </cofactor>
</comment>
<protein>
    <submittedName>
        <fullName evidence="15">Cytochrome b562 (Cytochrome b-562)</fullName>
    </submittedName>
</protein>
<keyword evidence="9 13" id="KW-1133">Transmembrane helix</keyword>
<comment type="similarity">
    <text evidence="12">Belongs to the cytochrome b561 family.</text>
</comment>
<dbReference type="SUPFAM" id="SSF81342">
    <property type="entry name" value="Transmembrane di-heme cytochromes"/>
    <property type="match status" value="1"/>
</dbReference>
<dbReference type="InterPro" id="IPR052168">
    <property type="entry name" value="Cytochrome_b561_oxidase"/>
</dbReference>
<feature type="transmembrane region" description="Helical" evidence="13">
    <location>
        <begin position="60"/>
        <end position="79"/>
    </location>
</feature>
<organism evidence="15 16">
    <name type="scientific">Rubellimicrobium mesophilum DSM 19309</name>
    <dbReference type="NCBI Taxonomy" id="442562"/>
    <lineage>
        <taxon>Bacteria</taxon>
        <taxon>Pseudomonadati</taxon>
        <taxon>Pseudomonadota</taxon>
        <taxon>Alphaproteobacteria</taxon>
        <taxon>Rhodobacterales</taxon>
        <taxon>Roseobacteraceae</taxon>
        <taxon>Rubellimicrobium</taxon>
    </lineage>
</organism>
<evidence type="ECO:0000256" key="13">
    <source>
        <dbReference type="SAM" id="Phobius"/>
    </source>
</evidence>
<comment type="subcellular location">
    <subcellularLocation>
        <location evidence="2">Cell membrane</location>
        <topology evidence="2">Multi-pass membrane protein</topology>
    </subcellularLocation>
</comment>
<dbReference type="AlphaFoldDB" id="A0A017HT98"/>
<keyword evidence="6 13" id="KW-0812">Transmembrane</keyword>
<keyword evidence="16" id="KW-1185">Reference proteome</keyword>
<evidence type="ECO:0000256" key="5">
    <source>
        <dbReference type="ARBA" id="ARBA00022617"/>
    </source>
</evidence>
<feature type="transmembrane region" description="Helical" evidence="13">
    <location>
        <begin position="139"/>
        <end position="162"/>
    </location>
</feature>
<dbReference type="PANTHER" id="PTHR30529">
    <property type="entry name" value="CYTOCHROME B561"/>
    <property type="match status" value="1"/>
</dbReference>
<dbReference type="EMBL" id="AOSK01000024">
    <property type="protein sequence ID" value="EYD77591.1"/>
    <property type="molecule type" value="Genomic_DNA"/>
</dbReference>
<keyword evidence="7" id="KW-0479">Metal-binding</keyword>
<evidence type="ECO:0000256" key="4">
    <source>
        <dbReference type="ARBA" id="ARBA00022475"/>
    </source>
</evidence>
<evidence type="ECO:0000256" key="7">
    <source>
        <dbReference type="ARBA" id="ARBA00022723"/>
    </source>
</evidence>
<keyword evidence="10" id="KW-0408">Iron</keyword>
<gene>
    <name evidence="15" type="ORF">Rumeso_00757</name>
</gene>
<accession>A0A017HT98</accession>